<evidence type="ECO:0000256" key="6">
    <source>
        <dbReference type="RuleBase" id="RU368080"/>
    </source>
</evidence>
<evidence type="ECO:0000256" key="7">
    <source>
        <dbReference type="SAM" id="Coils"/>
    </source>
</evidence>
<feature type="domain" description="Autophagy protein ATG17-like" evidence="8">
    <location>
        <begin position="36"/>
        <end position="444"/>
    </location>
</feature>
<evidence type="ECO:0000256" key="1">
    <source>
        <dbReference type="ARBA" id="ARBA00006259"/>
    </source>
</evidence>
<accession>A0A8H3U7R3</accession>
<evidence type="ECO:0000256" key="3">
    <source>
        <dbReference type="ARBA" id="ARBA00022490"/>
    </source>
</evidence>
<evidence type="ECO:0000256" key="4">
    <source>
        <dbReference type="ARBA" id="ARBA00023006"/>
    </source>
</evidence>
<comment type="subcellular location">
    <subcellularLocation>
        <location evidence="6">Cytoplasm</location>
    </subcellularLocation>
    <subcellularLocation>
        <location evidence="6">Preautophagosomal structure membrane</location>
        <topology evidence="6">Peripheral membrane protein</topology>
    </subcellularLocation>
</comment>
<evidence type="ECO:0000256" key="5">
    <source>
        <dbReference type="ARBA" id="ARBA00023136"/>
    </source>
</evidence>
<name>A0A8H3U7R3_VENIN</name>
<dbReference type="PANTHER" id="PTHR28005:SF1">
    <property type="entry name" value="AUTOPHAGY-RELATED PROTEIN 17"/>
    <property type="match status" value="1"/>
</dbReference>
<comment type="caution">
    <text evidence="9">The sequence shown here is derived from an EMBL/GenBank/DDBJ whole genome shotgun (WGS) entry which is preliminary data.</text>
</comment>
<keyword evidence="3 6" id="KW-0963">Cytoplasm</keyword>
<dbReference type="Pfam" id="PF04108">
    <property type="entry name" value="ATG17_like"/>
    <property type="match status" value="1"/>
</dbReference>
<evidence type="ECO:0000256" key="2">
    <source>
        <dbReference type="ARBA" id="ARBA00013806"/>
    </source>
</evidence>
<gene>
    <name evidence="9" type="ORF">BLS_007622</name>
</gene>
<protein>
    <recommendedName>
        <fullName evidence="2 6">Autophagy-related protein 17</fullName>
    </recommendedName>
</protein>
<dbReference type="GO" id="GO:0060090">
    <property type="term" value="F:molecular adaptor activity"/>
    <property type="evidence" value="ECO:0007669"/>
    <property type="project" value="TreeGrafter"/>
</dbReference>
<sequence>MATSPTGHASPGSSQGSFSEPSLEQLVEYFLSSKRSLSSISAVWRAREIVDSGREALEENAALCAKNTFVRHALDGQIEALEAIRHGASVVDAEGYDDFQTTVESLDNASARLNRTLVSLRSTLVESTFRPPTDPQKYLFDFVDEAGISELEESIKSSIDRFDTARSTFAETCEAFESDLGRLHESLLPHVEEEGQEKVHDVDGDTPIPGLFYALESHATEMATSLEGLVKHYDLCVTALKHTEGGGEAINQAASTEGHDQEASALAGLGVDLGKLDETPPKPMSEEEMSEMLAVLAKDAAEVEEVVSEIKDQLAEMEDQLAHVEAYLQTLRDTSKRLKHGMVLLKHVAGNVPSYITACAIFQGAWEDEKAVLSEKKEGLEGLKEFYSGFADAYDGLIVEVQRRKHVKKETEKVIKSAMGDLEKLYQADLEERESFRTDQADYIPSDLWAGLVNPPTRFRIVQADEDGDDDIPDIKKSVFEKAMQRVKERQKPFKRPA</sequence>
<dbReference type="GO" id="GO:0030295">
    <property type="term" value="F:protein kinase activator activity"/>
    <property type="evidence" value="ECO:0007669"/>
    <property type="project" value="TreeGrafter"/>
</dbReference>
<dbReference type="GO" id="GO:0000045">
    <property type="term" value="P:autophagosome assembly"/>
    <property type="evidence" value="ECO:0007669"/>
    <property type="project" value="TreeGrafter"/>
</dbReference>
<keyword evidence="7" id="KW-0175">Coiled coil</keyword>
<dbReference type="GO" id="GO:0000422">
    <property type="term" value="P:autophagy of mitochondrion"/>
    <property type="evidence" value="ECO:0007669"/>
    <property type="project" value="TreeGrafter"/>
</dbReference>
<comment type="function">
    <text evidence="6">Autophagy-specific protein that functions in response to autophagy-inducing signals as a scaffold to recruit other ATG proteins to organize preautophagosomal structure (PAS) formation. Modulates the timing and magnitude of the autophagy response, such as the size of the sequestering vesicles. Plays particularly a role in pexophagy and nucleophagy.</text>
</comment>
<dbReference type="InterPro" id="IPR045326">
    <property type="entry name" value="ATG17-like_dom"/>
</dbReference>
<dbReference type="AlphaFoldDB" id="A0A8H3U7R3"/>
<dbReference type="PANTHER" id="PTHR28005">
    <property type="entry name" value="AUTOPHAGY-RELATED PROTEIN 17"/>
    <property type="match status" value="1"/>
</dbReference>
<dbReference type="EMBL" id="WNWQ01000606">
    <property type="protein sequence ID" value="KAE9965476.1"/>
    <property type="molecule type" value="Genomic_DNA"/>
</dbReference>
<dbReference type="GO" id="GO:1990316">
    <property type="term" value="C:Atg1/ULK1 kinase complex"/>
    <property type="evidence" value="ECO:0007669"/>
    <property type="project" value="TreeGrafter"/>
</dbReference>
<evidence type="ECO:0000259" key="8">
    <source>
        <dbReference type="Pfam" id="PF04108"/>
    </source>
</evidence>
<keyword evidence="5" id="KW-0472">Membrane</keyword>
<dbReference type="GO" id="GO:0034045">
    <property type="term" value="C:phagophore assembly site membrane"/>
    <property type="evidence" value="ECO:0007669"/>
    <property type="project" value="UniProtKB-SubCell"/>
</dbReference>
<keyword evidence="4 6" id="KW-0072">Autophagy</keyword>
<reference evidence="9 10" key="1">
    <citation type="submission" date="2019-11" db="EMBL/GenBank/DDBJ databases">
        <title>Venturia inaequalis Genome Resource.</title>
        <authorList>
            <person name="Lichtner F.J."/>
        </authorList>
    </citation>
    <scope>NUCLEOTIDE SEQUENCE [LARGE SCALE GENOMIC DNA]</scope>
    <source>
        <strain evidence="9">Bline_iso_100314</strain>
    </source>
</reference>
<organism evidence="9 10">
    <name type="scientific">Venturia inaequalis</name>
    <name type="common">Apple scab fungus</name>
    <dbReference type="NCBI Taxonomy" id="5025"/>
    <lineage>
        <taxon>Eukaryota</taxon>
        <taxon>Fungi</taxon>
        <taxon>Dikarya</taxon>
        <taxon>Ascomycota</taxon>
        <taxon>Pezizomycotina</taxon>
        <taxon>Dothideomycetes</taxon>
        <taxon>Pleosporomycetidae</taxon>
        <taxon>Venturiales</taxon>
        <taxon>Venturiaceae</taxon>
        <taxon>Venturia</taxon>
    </lineage>
</organism>
<comment type="similarity">
    <text evidence="1 6">Belongs to the ATG17 family.</text>
</comment>
<evidence type="ECO:0000313" key="10">
    <source>
        <dbReference type="Proteomes" id="UP000433883"/>
    </source>
</evidence>
<dbReference type="InterPro" id="IPR007240">
    <property type="entry name" value="Atg17"/>
</dbReference>
<feature type="coiled-coil region" evidence="7">
    <location>
        <begin position="293"/>
        <end position="334"/>
    </location>
</feature>
<dbReference type="GO" id="GO:0034727">
    <property type="term" value="P:piecemeal microautophagy of the nucleus"/>
    <property type="evidence" value="ECO:0007669"/>
    <property type="project" value="TreeGrafter"/>
</dbReference>
<dbReference type="Proteomes" id="UP000433883">
    <property type="component" value="Unassembled WGS sequence"/>
</dbReference>
<proteinExistence type="inferred from homology"/>
<evidence type="ECO:0000313" key="9">
    <source>
        <dbReference type="EMBL" id="KAE9965476.1"/>
    </source>
</evidence>